<evidence type="ECO:0000259" key="3">
    <source>
        <dbReference type="Pfam" id="PF23150"/>
    </source>
</evidence>
<name>A0A8C4Z8F6_GADMO</name>
<protein>
    <submittedName>
        <fullName evidence="4">Cilia and flagella associated protein 61</fullName>
    </submittedName>
</protein>
<dbReference type="Ensembl" id="ENSGMOT00000009701.2">
    <property type="protein sequence ID" value="ENSGMOP00000009446.2"/>
    <property type="gene ID" value="ENSGMOG00000008811.2"/>
</dbReference>
<dbReference type="RefSeq" id="XP_030200973.1">
    <property type="nucleotide sequence ID" value="XM_030345113.1"/>
</dbReference>
<feature type="domain" description="Cilia- and flagella-associated protein 61 N-terminal" evidence="2">
    <location>
        <begin position="16"/>
        <end position="265"/>
    </location>
</feature>
<dbReference type="InterPro" id="IPR036188">
    <property type="entry name" value="FAD/NAD-bd_sf"/>
</dbReference>
<dbReference type="Proteomes" id="UP000694546">
    <property type="component" value="Chromosome 21"/>
</dbReference>
<dbReference type="InterPro" id="IPR032151">
    <property type="entry name" value="CFAP61_N"/>
</dbReference>
<proteinExistence type="predicted"/>
<dbReference type="GeneID" id="115534256"/>
<feature type="region of interest" description="Disordered" evidence="1">
    <location>
        <begin position="699"/>
        <end position="839"/>
    </location>
</feature>
<feature type="compositionally biased region" description="Pro residues" evidence="1">
    <location>
        <begin position="828"/>
        <end position="837"/>
    </location>
</feature>
<accession>A0A8C4Z8F6</accession>
<feature type="compositionally biased region" description="Polar residues" evidence="1">
    <location>
        <begin position="725"/>
        <end position="746"/>
    </location>
</feature>
<evidence type="ECO:0000313" key="5">
    <source>
        <dbReference type="Proteomes" id="UP000694546"/>
    </source>
</evidence>
<feature type="region of interest" description="Disordered" evidence="1">
    <location>
        <begin position="1"/>
        <end position="20"/>
    </location>
</feature>
<evidence type="ECO:0000256" key="1">
    <source>
        <dbReference type="SAM" id="MobiDB-lite"/>
    </source>
</evidence>
<dbReference type="InterPro" id="IPR056299">
    <property type="entry name" value="CFAP61_dimer"/>
</dbReference>
<dbReference type="InterPro" id="IPR038884">
    <property type="entry name" value="CFAP61"/>
</dbReference>
<dbReference type="GeneTree" id="ENSGT00390000004987"/>
<dbReference type="AlphaFoldDB" id="A0A8C4Z8F6"/>
<evidence type="ECO:0000313" key="4">
    <source>
        <dbReference type="Ensembl" id="ENSGMOP00000009446.2"/>
    </source>
</evidence>
<reference evidence="4" key="1">
    <citation type="submission" date="2025-08" db="UniProtKB">
        <authorList>
            <consortium name="Ensembl"/>
        </authorList>
    </citation>
    <scope>IDENTIFICATION</scope>
</reference>
<dbReference type="OMA" id="RWNEGQI"/>
<dbReference type="PANTHER" id="PTHR21178">
    <property type="entry name" value="CILIA- AND FLAGELLA-ASSOCIATED PROTEIN 61"/>
    <property type="match status" value="1"/>
</dbReference>
<dbReference type="PANTHER" id="PTHR21178:SF8">
    <property type="entry name" value="CILIA- AND FLAGELLA-ASSOCIATED PROTEIN 61"/>
    <property type="match status" value="1"/>
</dbReference>
<dbReference type="SUPFAM" id="SSF51905">
    <property type="entry name" value="FAD/NAD(P)-binding domain"/>
    <property type="match status" value="2"/>
</dbReference>
<sequence>MRTLRSERGEEQAVAARRTESADAREIDALLGPPAGSVFGRVNVIHLLERANLAVTLAGEGGEVVGHASFLDHPIGGLVDPAHWEPYMQRHFQAGTLTPLNTLFLHLFVAQPGFAPDSVREILRAVFHAVPELHFICLLSPHLHPLDPVLEEVFEPLQTHQDAPPCVALISYRHQYCPRLHVRQGREEDHDELLHIVSEQSTELEEILGGYSLATLLEEQDPQHQTAVCESGGAAVGFMSVSADVELEVLDQSFDLSAFGGLYRPSPDPHPAPLPDNPTEPAADQGGGVEDGGGEDGQQGAPEASSLQPNVFCVQMFVMDKEHETRSLDFLPYVFKLFPDRDLCVIAVPRLAPEGPLLQGFQRVPPRPGCTPHQELYLFHRTGLLRSFLVRRAVGADRAAVCDLVAGVTGHRSLLDDLDMFLQARRDPEGVPLEALVAQVEGQVVGVVILRDEEDVEFLRAHYGVESFVYFSQHAAREHGRLRHLRLLPLFQHLTPHLLRDVLRLAHKTCLYLRTYPPLHPAQQMLRAEGCVHDCMVPLAPRRQVVYPLGELGHNAPSWRIMQQQEAFAVRFLSRKLTLEPKVVLNTRVVVVGASLTALAFLEVLALCPHLRFTSLTLVSPHGFPDNRIHGDAHFLSTSCPPSRCSDSALLAVRSVVAVVTGRMVALQRAEKWVVLSGGGRVPYDHLIIATGLQHQVPCPTGAPLGGPQTDDLQTDDLQTDDLQSPQTEDPQSPQTEDPQSPQTGDLQPGDLQPGDLKTPEPGDPESPQTGDPQIPKTPQNGNPQSPKTPQTEDPQSPQDGDPQTPQSGDPQTPQTRDPQTPQTGDPQPLPGGPPPNLLTLTDQRDCDAARDLVCLELLETGGNAVVYGGGLDLYTCVETLLALGVPGSRVHLVLAPPGPAPAPCCFGDPEVGRAVDGALRGAGVPVHRDCVLARMDTDGGSGRITSLSFSTRGAPLHLPCGVLFNFSGEGVDRDVFRSVHGASLVFDGRLVVDAHNFLTADPAVRAAGPLTKFSRRYRAERWAHACYSSREVGRALAAAMLALLDPTVEPPTGRPDPDHLIPEYSLPRVRAGRLPGGFHYLHVSKPSPLPPVQPPPSALPLFQPPPPPQQGAAVVTGSVDEGNYFRIHLDRHQKVDALTCLSLEPLPLSNYLCLYGRHQLLLNQLLARSQDGPTPDLYRFFREPWSLALFHDRFPDLEQEIQQGLESLPLTDEDPTTVTELIRQLAAGRPDLRGGDPALFLRERFARSHARAALRTSALNYLSFNRSQLPGYMPRGPL</sequence>
<dbReference type="Pfam" id="PF23150">
    <property type="entry name" value="CFAP61_dimer"/>
    <property type="match status" value="1"/>
</dbReference>
<evidence type="ECO:0000259" key="2">
    <source>
        <dbReference type="Pfam" id="PF16092"/>
    </source>
</evidence>
<reference evidence="4" key="2">
    <citation type="submission" date="2025-09" db="UniProtKB">
        <authorList>
            <consortium name="Ensembl"/>
        </authorList>
    </citation>
    <scope>IDENTIFICATION</scope>
</reference>
<feature type="compositionally biased region" description="Polar residues" evidence="1">
    <location>
        <begin position="767"/>
        <end position="808"/>
    </location>
</feature>
<organism evidence="4 5">
    <name type="scientific">Gadus morhua</name>
    <name type="common">Atlantic cod</name>
    <dbReference type="NCBI Taxonomy" id="8049"/>
    <lineage>
        <taxon>Eukaryota</taxon>
        <taxon>Metazoa</taxon>
        <taxon>Chordata</taxon>
        <taxon>Craniata</taxon>
        <taxon>Vertebrata</taxon>
        <taxon>Euteleostomi</taxon>
        <taxon>Actinopterygii</taxon>
        <taxon>Neopterygii</taxon>
        <taxon>Teleostei</taxon>
        <taxon>Neoteleostei</taxon>
        <taxon>Acanthomorphata</taxon>
        <taxon>Zeiogadaria</taxon>
        <taxon>Gadariae</taxon>
        <taxon>Gadiformes</taxon>
        <taxon>Gadoidei</taxon>
        <taxon>Gadidae</taxon>
        <taxon>Gadus</taxon>
    </lineage>
</organism>
<keyword evidence="5" id="KW-1185">Reference proteome</keyword>
<gene>
    <name evidence="4" type="primary">CFAP61</name>
</gene>
<feature type="region of interest" description="Disordered" evidence="1">
    <location>
        <begin position="261"/>
        <end position="305"/>
    </location>
</feature>
<feature type="compositionally biased region" description="Pro residues" evidence="1">
    <location>
        <begin position="266"/>
        <end position="278"/>
    </location>
</feature>
<feature type="compositionally biased region" description="Low complexity" evidence="1">
    <location>
        <begin position="809"/>
        <end position="827"/>
    </location>
</feature>
<dbReference type="Gene3D" id="3.50.50.60">
    <property type="entry name" value="FAD/NAD(P)-binding domain"/>
    <property type="match status" value="3"/>
</dbReference>
<feature type="domain" description="CFAP61 dimerisation" evidence="3">
    <location>
        <begin position="1063"/>
        <end position="1190"/>
    </location>
</feature>
<feature type="compositionally biased region" description="Gly residues" evidence="1">
    <location>
        <begin position="285"/>
        <end position="297"/>
    </location>
</feature>
<dbReference type="Pfam" id="PF16092">
    <property type="entry name" value="CFAP61_N"/>
    <property type="match status" value="1"/>
</dbReference>